<keyword evidence="10 12" id="KW-0472">Membrane</keyword>
<keyword evidence="8 12" id="KW-0653">Protein transport</keyword>
<dbReference type="PRINTS" id="PR00950">
    <property type="entry name" value="TYPE3IMSPROT"/>
</dbReference>
<keyword evidence="7 12" id="KW-1005">Bacterial flagellum biogenesis</keyword>
<dbReference type="NCBIfam" id="TIGR00328">
    <property type="entry name" value="flhB"/>
    <property type="match status" value="1"/>
</dbReference>
<dbReference type="PANTHER" id="PTHR30531:SF12">
    <property type="entry name" value="FLAGELLAR BIOSYNTHETIC PROTEIN FLHB"/>
    <property type="match status" value="1"/>
</dbReference>
<dbReference type="SUPFAM" id="SSF160544">
    <property type="entry name" value="EscU C-terminal domain-like"/>
    <property type="match status" value="1"/>
</dbReference>
<dbReference type="AlphaFoldDB" id="A0A1F6D2M4"/>
<keyword evidence="5 12" id="KW-1003">Cell membrane</keyword>
<dbReference type="Gene3D" id="3.40.1690.10">
    <property type="entry name" value="secretion proteins EscU"/>
    <property type="match status" value="1"/>
</dbReference>
<dbReference type="EMBL" id="MFKF01000066">
    <property type="protein sequence ID" value="OGG55617.1"/>
    <property type="molecule type" value="Genomic_DNA"/>
</dbReference>
<keyword evidence="11 12" id="KW-1006">Bacterial flagellum protein export</keyword>
<evidence type="ECO:0000256" key="11">
    <source>
        <dbReference type="ARBA" id="ARBA00023225"/>
    </source>
</evidence>
<evidence type="ECO:0000256" key="3">
    <source>
        <dbReference type="ARBA" id="ARBA00021622"/>
    </source>
</evidence>
<keyword evidence="14" id="KW-0282">Flagellum</keyword>
<dbReference type="GO" id="GO:0005886">
    <property type="term" value="C:plasma membrane"/>
    <property type="evidence" value="ECO:0007669"/>
    <property type="project" value="UniProtKB-SubCell"/>
</dbReference>
<keyword evidence="14" id="KW-0969">Cilium</keyword>
<comment type="caution">
    <text evidence="12">Lacks conserved residue(s) required for the propagation of feature annotation.</text>
</comment>
<evidence type="ECO:0000256" key="7">
    <source>
        <dbReference type="ARBA" id="ARBA00022795"/>
    </source>
</evidence>
<feature type="region of interest" description="Disordered" evidence="13">
    <location>
        <begin position="1"/>
        <end position="26"/>
    </location>
</feature>
<evidence type="ECO:0000313" key="15">
    <source>
        <dbReference type="Proteomes" id="UP000178606"/>
    </source>
</evidence>
<evidence type="ECO:0000256" key="6">
    <source>
        <dbReference type="ARBA" id="ARBA00022692"/>
    </source>
</evidence>
<evidence type="ECO:0000256" key="13">
    <source>
        <dbReference type="SAM" id="MobiDB-lite"/>
    </source>
</evidence>
<evidence type="ECO:0000256" key="1">
    <source>
        <dbReference type="ARBA" id="ARBA00004651"/>
    </source>
</evidence>
<feature type="compositionally biased region" description="Basic and acidic residues" evidence="13">
    <location>
        <begin position="1"/>
        <end position="23"/>
    </location>
</feature>
<dbReference type="InterPro" id="IPR029025">
    <property type="entry name" value="T3SS_substrate_exporter_C"/>
</dbReference>
<keyword evidence="9 12" id="KW-1133">Transmembrane helix</keyword>
<keyword evidence="14" id="KW-0966">Cell projection</keyword>
<evidence type="ECO:0000256" key="4">
    <source>
        <dbReference type="ARBA" id="ARBA00022448"/>
    </source>
</evidence>
<accession>A0A1F6D2M4</accession>
<dbReference type="Gene3D" id="6.10.250.2080">
    <property type="match status" value="1"/>
</dbReference>
<dbReference type="GO" id="GO:0009306">
    <property type="term" value="P:protein secretion"/>
    <property type="evidence" value="ECO:0007669"/>
    <property type="project" value="InterPro"/>
</dbReference>
<keyword evidence="6 12" id="KW-0812">Transmembrane</keyword>
<dbReference type="GO" id="GO:0044780">
    <property type="term" value="P:bacterial-type flagellum assembly"/>
    <property type="evidence" value="ECO:0007669"/>
    <property type="project" value="InterPro"/>
</dbReference>
<evidence type="ECO:0000256" key="10">
    <source>
        <dbReference type="ARBA" id="ARBA00023136"/>
    </source>
</evidence>
<comment type="caution">
    <text evidence="14">The sequence shown here is derived from an EMBL/GenBank/DDBJ whole genome shotgun (WGS) entry which is preliminary data.</text>
</comment>
<sequence length="355" mass="39723">MAEESFQERSEQATPKRREEARKQGQVAHSTELNSVAIILAGLLAVHFVGEALFRDLSLFTAETLSQGYGITLSRDSLPVHLRRWAEVAFSVSWPILLIISVAALAVNVAQVGFVFSSEALTPKFSRIDPVAGLGRLFSKRALVESLKGLFKIAIVGYISYREVMKRMADLATMSESGVGRIFYLMGDLTFQVGIRVALFLAVLAVLDYLYQRWEFERSIRMSKQEIKEELRQTEGDPQVRARIRALQRETARKRMMAEVPQADVVITNPTHYAVALRYDAGKMAAPTVVAKGQNLIAQKIREIAEEAGVPLVENPPLAQALYKAVDVGREVPEDLYRAVAEVLAYVFRLKRQRV</sequence>
<comment type="subcellular location">
    <subcellularLocation>
        <location evidence="1">Cell membrane</location>
        <topology evidence="1">Multi-pass membrane protein</topology>
    </subcellularLocation>
</comment>
<dbReference type="FunFam" id="3.40.1690.10:FF:000001">
    <property type="entry name" value="Flagellar biosynthetic protein FlhB"/>
    <property type="match status" value="1"/>
</dbReference>
<comment type="similarity">
    <text evidence="2 12">Belongs to the type III secretion exporter family.</text>
</comment>
<gene>
    <name evidence="12" type="primary">flhB</name>
    <name evidence="14" type="ORF">A3F84_01700</name>
</gene>
<dbReference type="InterPro" id="IPR006136">
    <property type="entry name" value="FlhB"/>
</dbReference>
<protein>
    <recommendedName>
        <fullName evidence="3 12">Flagellar biosynthetic protein FlhB</fullName>
    </recommendedName>
</protein>
<keyword evidence="4 12" id="KW-0813">Transport</keyword>
<evidence type="ECO:0000256" key="2">
    <source>
        <dbReference type="ARBA" id="ARBA00010690"/>
    </source>
</evidence>
<feature type="transmembrane region" description="Helical" evidence="12">
    <location>
        <begin position="94"/>
        <end position="121"/>
    </location>
</feature>
<comment type="function">
    <text evidence="12">Required for formation of the rod structure in the basal body of the flagellar apparatus. Together with FliI and FliH, may constitute the export apparatus of flagellin.</text>
</comment>
<dbReference type="Proteomes" id="UP000178606">
    <property type="component" value="Unassembled WGS sequence"/>
</dbReference>
<evidence type="ECO:0000256" key="8">
    <source>
        <dbReference type="ARBA" id="ARBA00022927"/>
    </source>
</evidence>
<organism evidence="14 15">
    <name type="scientific">Handelsmanbacteria sp. (strain RIFCSPLOWO2_12_FULL_64_10)</name>
    <dbReference type="NCBI Taxonomy" id="1817868"/>
    <lineage>
        <taxon>Bacteria</taxon>
        <taxon>Candidatus Handelsmaniibacteriota</taxon>
    </lineage>
</organism>
<evidence type="ECO:0000256" key="9">
    <source>
        <dbReference type="ARBA" id="ARBA00022989"/>
    </source>
</evidence>
<evidence type="ECO:0000313" key="14">
    <source>
        <dbReference type="EMBL" id="OGG55617.1"/>
    </source>
</evidence>
<proteinExistence type="inferred from homology"/>
<feature type="transmembrane region" description="Helical" evidence="12">
    <location>
        <begin position="193"/>
        <end position="211"/>
    </location>
</feature>
<evidence type="ECO:0000256" key="12">
    <source>
        <dbReference type="RuleBase" id="RU364091"/>
    </source>
</evidence>
<dbReference type="InterPro" id="IPR006135">
    <property type="entry name" value="T3SS_substrate_exporter"/>
</dbReference>
<evidence type="ECO:0000256" key="5">
    <source>
        <dbReference type="ARBA" id="ARBA00022475"/>
    </source>
</evidence>
<dbReference type="PANTHER" id="PTHR30531">
    <property type="entry name" value="FLAGELLAR BIOSYNTHETIC PROTEIN FLHB"/>
    <property type="match status" value="1"/>
</dbReference>
<name>A0A1F6D2M4_HANXR</name>
<dbReference type="Pfam" id="PF01312">
    <property type="entry name" value="Bac_export_2"/>
    <property type="match status" value="1"/>
</dbReference>
<reference evidence="14 15" key="1">
    <citation type="journal article" date="2016" name="Nat. Commun.">
        <title>Thousands of microbial genomes shed light on interconnected biogeochemical processes in an aquifer system.</title>
        <authorList>
            <person name="Anantharaman K."/>
            <person name="Brown C.T."/>
            <person name="Hug L.A."/>
            <person name="Sharon I."/>
            <person name="Castelle C.J."/>
            <person name="Probst A.J."/>
            <person name="Thomas B.C."/>
            <person name="Singh A."/>
            <person name="Wilkins M.J."/>
            <person name="Karaoz U."/>
            <person name="Brodie E.L."/>
            <person name="Williams K.H."/>
            <person name="Hubbard S.S."/>
            <person name="Banfield J.F."/>
        </authorList>
    </citation>
    <scope>NUCLEOTIDE SEQUENCE [LARGE SCALE GENOMIC DNA]</scope>
    <source>
        <strain evidence="15">RIFCSPLOWO2_12_FULL_64_10</strain>
    </source>
</reference>